<dbReference type="CDD" id="cd17536">
    <property type="entry name" value="REC_YesN-like"/>
    <property type="match status" value="1"/>
</dbReference>
<dbReference type="SUPFAM" id="SSF52172">
    <property type="entry name" value="CheY-like"/>
    <property type="match status" value="1"/>
</dbReference>
<evidence type="ECO:0000256" key="2">
    <source>
        <dbReference type="ARBA" id="ARBA00018672"/>
    </source>
</evidence>
<dbReference type="AlphaFoldDB" id="A0A1M6QVG1"/>
<dbReference type="SUPFAM" id="SSF46689">
    <property type="entry name" value="Homeodomain-like"/>
    <property type="match status" value="2"/>
</dbReference>
<dbReference type="InterPro" id="IPR018060">
    <property type="entry name" value="HTH_AraC"/>
</dbReference>
<evidence type="ECO:0000313" key="14">
    <source>
        <dbReference type="Proteomes" id="UP000184386"/>
    </source>
</evidence>
<dbReference type="RefSeq" id="WP_073275473.1">
    <property type="nucleotide sequence ID" value="NZ_FRAC01000010.1"/>
</dbReference>
<protein>
    <recommendedName>
        <fullName evidence="2">Stage 0 sporulation protein A homolog</fullName>
    </recommendedName>
</protein>
<evidence type="ECO:0000259" key="12">
    <source>
        <dbReference type="PROSITE" id="PS50110"/>
    </source>
</evidence>
<dbReference type="GO" id="GO:0003700">
    <property type="term" value="F:DNA-binding transcription factor activity"/>
    <property type="evidence" value="ECO:0007669"/>
    <property type="project" value="InterPro"/>
</dbReference>
<dbReference type="SMART" id="SM00342">
    <property type="entry name" value="HTH_ARAC"/>
    <property type="match status" value="1"/>
</dbReference>
<organism evidence="13 14">
    <name type="scientific">Anaerocolumna jejuensis DSM 15929</name>
    <dbReference type="NCBI Taxonomy" id="1121322"/>
    <lineage>
        <taxon>Bacteria</taxon>
        <taxon>Bacillati</taxon>
        <taxon>Bacillota</taxon>
        <taxon>Clostridia</taxon>
        <taxon>Lachnospirales</taxon>
        <taxon>Lachnospiraceae</taxon>
        <taxon>Anaerocolumna</taxon>
    </lineage>
</organism>
<keyword evidence="3" id="KW-0963">Cytoplasm</keyword>
<dbReference type="InterPro" id="IPR018062">
    <property type="entry name" value="HTH_AraC-typ_CS"/>
</dbReference>
<dbReference type="PROSITE" id="PS50110">
    <property type="entry name" value="RESPONSE_REGULATORY"/>
    <property type="match status" value="1"/>
</dbReference>
<dbReference type="Gene3D" id="1.10.10.60">
    <property type="entry name" value="Homeodomain-like"/>
    <property type="match status" value="2"/>
</dbReference>
<evidence type="ECO:0000256" key="1">
    <source>
        <dbReference type="ARBA" id="ARBA00004496"/>
    </source>
</evidence>
<evidence type="ECO:0000256" key="10">
    <source>
        <dbReference type="PROSITE-ProRule" id="PRU00169"/>
    </source>
</evidence>
<dbReference type="InterPro" id="IPR051552">
    <property type="entry name" value="HptR"/>
</dbReference>
<name>A0A1M6QVG1_9FIRM</name>
<dbReference type="InterPro" id="IPR011006">
    <property type="entry name" value="CheY-like_superfamily"/>
</dbReference>
<keyword evidence="5" id="KW-0902">Two-component regulatory system</keyword>
<feature type="domain" description="HTH araC/xylS-type" evidence="11">
    <location>
        <begin position="412"/>
        <end position="510"/>
    </location>
</feature>
<keyword evidence="6" id="KW-0805">Transcription regulation</keyword>
<evidence type="ECO:0000256" key="8">
    <source>
        <dbReference type="ARBA" id="ARBA00023163"/>
    </source>
</evidence>
<dbReference type="STRING" id="1121322.SAMN02745136_02052"/>
<evidence type="ECO:0000256" key="9">
    <source>
        <dbReference type="ARBA" id="ARBA00024867"/>
    </source>
</evidence>
<evidence type="ECO:0000256" key="6">
    <source>
        <dbReference type="ARBA" id="ARBA00023015"/>
    </source>
</evidence>
<proteinExistence type="predicted"/>
<dbReference type="OrthoDB" id="9794370at2"/>
<dbReference type="SMART" id="SM00448">
    <property type="entry name" value="REC"/>
    <property type="match status" value="1"/>
</dbReference>
<evidence type="ECO:0000259" key="11">
    <source>
        <dbReference type="PROSITE" id="PS01124"/>
    </source>
</evidence>
<dbReference type="GO" id="GO:0005737">
    <property type="term" value="C:cytoplasm"/>
    <property type="evidence" value="ECO:0007669"/>
    <property type="project" value="UniProtKB-SubCell"/>
</dbReference>
<dbReference type="InterPro" id="IPR001789">
    <property type="entry name" value="Sig_transdc_resp-reg_receiver"/>
</dbReference>
<accession>A0A1M6QVG1</accession>
<dbReference type="Gene3D" id="3.40.50.2300">
    <property type="match status" value="1"/>
</dbReference>
<dbReference type="EMBL" id="FRAC01000010">
    <property type="protein sequence ID" value="SHK24204.1"/>
    <property type="molecule type" value="Genomic_DNA"/>
</dbReference>
<reference evidence="13 14" key="1">
    <citation type="submission" date="2016-11" db="EMBL/GenBank/DDBJ databases">
        <authorList>
            <person name="Jaros S."/>
            <person name="Januszkiewicz K."/>
            <person name="Wedrychowicz H."/>
        </authorList>
    </citation>
    <scope>NUCLEOTIDE SEQUENCE [LARGE SCALE GENOMIC DNA]</scope>
    <source>
        <strain evidence="13 14">DSM 15929</strain>
    </source>
</reference>
<dbReference type="PROSITE" id="PS00041">
    <property type="entry name" value="HTH_ARAC_FAMILY_1"/>
    <property type="match status" value="1"/>
</dbReference>
<comment type="function">
    <text evidence="9">May play the central regulatory role in sporulation. It may be an element of the effector pathway responsible for the activation of sporulation genes in response to nutritional stress. Spo0A may act in concert with spo0H (a sigma factor) to control the expression of some genes that are critical to the sporulation process.</text>
</comment>
<dbReference type="InterPro" id="IPR009057">
    <property type="entry name" value="Homeodomain-like_sf"/>
</dbReference>
<keyword evidence="7" id="KW-0238">DNA-binding</keyword>
<dbReference type="Pfam" id="PF00072">
    <property type="entry name" value="Response_reg"/>
    <property type="match status" value="1"/>
</dbReference>
<evidence type="ECO:0000256" key="5">
    <source>
        <dbReference type="ARBA" id="ARBA00023012"/>
    </source>
</evidence>
<dbReference type="InterPro" id="IPR020449">
    <property type="entry name" value="Tscrpt_reg_AraC-type_HTH"/>
</dbReference>
<dbReference type="PRINTS" id="PR00032">
    <property type="entry name" value="HTHARAC"/>
</dbReference>
<gene>
    <name evidence="13" type="ORF">SAMN02745136_02052</name>
</gene>
<keyword evidence="4 10" id="KW-0597">Phosphoprotein</keyword>
<dbReference type="Proteomes" id="UP000184386">
    <property type="component" value="Unassembled WGS sequence"/>
</dbReference>
<dbReference type="PANTHER" id="PTHR42713">
    <property type="entry name" value="HISTIDINE KINASE-RELATED"/>
    <property type="match status" value="1"/>
</dbReference>
<evidence type="ECO:0000256" key="4">
    <source>
        <dbReference type="ARBA" id="ARBA00022553"/>
    </source>
</evidence>
<dbReference type="PROSITE" id="PS01124">
    <property type="entry name" value="HTH_ARAC_FAMILY_2"/>
    <property type="match status" value="1"/>
</dbReference>
<comment type="subcellular location">
    <subcellularLocation>
        <location evidence="1">Cytoplasm</location>
    </subcellularLocation>
</comment>
<evidence type="ECO:0000313" key="13">
    <source>
        <dbReference type="EMBL" id="SHK24204.1"/>
    </source>
</evidence>
<dbReference type="PANTHER" id="PTHR42713:SF3">
    <property type="entry name" value="TRANSCRIPTIONAL REGULATORY PROTEIN HPTR"/>
    <property type="match status" value="1"/>
</dbReference>
<evidence type="ECO:0000256" key="7">
    <source>
        <dbReference type="ARBA" id="ARBA00023125"/>
    </source>
</evidence>
<keyword evidence="14" id="KW-1185">Reference proteome</keyword>
<feature type="domain" description="Response regulatory" evidence="12">
    <location>
        <begin position="2"/>
        <end position="119"/>
    </location>
</feature>
<evidence type="ECO:0000256" key="3">
    <source>
        <dbReference type="ARBA" id="ARBA00022490"/>
    </source>
</evidence>
<feature type="modified residue" description="4-aspartylphosphate" evidence="10">
    <location>
        <position position="54"/>
    </location>
</feature>
<dbReference type="GO" id="GO:0043565">
    <property type="term" value="F:sequence-specific DNA binding"/>
    <property type="evidence" value="ECO:0007669"/>
    <property type="project" value="InterPro"/>
</dbReference>
<sequence>MNVFIADDESYVLEGLKMIVDWKGLGFTICGEAQNGEEALNKILKLQPDLILLDIRMPKLTGIEIVKLAREKQFAGKFIIISGVSDFKYAQTAMRYGVDYYLTKPIDEDELTNAVISVRDDLRKERKNTNTMLHYREKARDTIIQDLLTDNADFLSFNPADFHLNAPVYQVVVYEKYKQDDFHAIWSFAELLRVTNKDNNSFDNIHFQERDIILLKGEFAIEHFKLFLRHYDKGPQKYSPLDSLFLTYGKKVYSLENVHSSYEDACNLLNRRFFCEQNQHFLSYEDLPDNKEFTYSVNSEECKFYYQLFTDYIQSFNRRKMAEALKELEKKLYYSNDNIMDIKYFLADIYLQVKQIISHVYNTVDIPFPSNSAVINLIESKYYLYEIILFFSEQFEIFMKAIGNSSSEGVLNDILHYINHNYRENLKLEVIAPLFGYNSSYLGKIFTKKTGESFNCYLDKVRIEKSCKLLMEDKLKVYEIAEQVGYKNVDYFHKKFKKIVGVSPAEYRKKQN</sequence>
<dbReference type="Pfam" id="PF12833">
    <property type="entry name" value="HTH_18"/>
    <property type="match status" value="1"/>
</dbReference>
<keyword evidence="8" id="KW-0804">Transcription</keyword>
<dbReference type="GO" id="GO:0000160">
    <property type="term" value="P:phosphorelay signal transduction system"/>
    <property type="evidence" value="ECO:0007669"/>
    <property type="project" value="UniProtKB-KW"/>
</dbReference>